<name>K3WQQ6_GLOUD</name>
<organism evidence="1 2">
    <name type="scientific">Globisporangium ultimum (strain ATCC 200006 / CBS 805.95 / DAOM BR144)</name>
    <name type="common">Pythium ultimum</name>
    <dbReference type="NCBI Taxonomy" id="431595"/>
    <lineage>
        <taxon>Eukaryota</taxon>
        <taxon>Sar</taxon>
        <taxon>Stramenopiles</taxon>
        <taxon>Oomycota</taxon>
        <taxon>Peronosporomycetes</taxon>
        <taxon>Pythiales</taxon>
        <taxon>Pythiaceae</taxon>
        <taxon>Globisporangium</taxon>
    </lineage>
</organism>
<dbReference type="HOGENOM" id="CLU_2856874_0_0_1"/>
<dbReference type="VEuPathDB" id="FungiDB:PYU1_G007282"/>
<evidence type="ECO:0000313" key="2">
    <source>
        <dbReference type="Proteomes" id="UP000019132"/>
    </source>
</evidence>
<reference evidence="1" key="3">
    <citation type="submission" date="2015-02" db="UniProtKB">
        <authorList>
            <consortium name="EnsemblProtists"/>
        </authorList>
    </citation>
    <scope>IDENTIFICATION</scope>
    <source>
        <strain evidence="1">DAOM BR144</strain>
    </source>
</reference>
<dbReference type="EMBL" id="GL376629">
    <property type="status" value="NOT_ANNOTATED_CDS"/>
    <property type="molecule type" value="Genomic_DNA"/>
</dbReference>
<sequence>FCSSLYIIHRGTPENRETSSETSLKAVEVIVSPLRAQPHSNRPQCAYCDRVGHELCNCRLLQTHR</sequence>
<dbReference type="AlphaFoldDB" id="K3WQQ6"/>
<protein>
    <submittedName>
        <fullName evidence="1">Uncharacterized protein</fullName>
    </submittedName>
</protein>
<accession>K3WQQ6</accession>
<dbReference type="InParanoid" id="K3WQQ6"/>
<keyword evidence="2" id="KW-1185">Reference proteome</keyword>
<proteinExistence type="predicted"/>
<reference evidence="2" key="2">
    <citation type="submission" date="2010-04" db="EMBL/GenBank/DDBJ databases">
        <authorList>
            <person name="Buell R."/>
            <person name="Hamilton J."/>
            <person name="Hostetler J."/>
        </authorList>
    </citation>
    <scope>NUCLEOTIDE SEQUENCE [LARGE SCALE GENOMIC DNA]</scope>
    <source>
        <strain evidence="2">DAOM:BR144</strain>
    </source>
</reference>
<dbReference type="EnsemblProtists" id="PYU1_T007298">
    <property type="protein sequence ID" value="PYU1_T007298"/>
    <property type="gene ID" value="PYU1_G007282"/>
</dbReference>
<reference evidence="2" key="1">
    <citation type="journal article" date="2010" name="Genome Biol.">
        <title>Genome sequence of the necrotrophic plant pathogen Pythium ultimum reveals original pathogenicity mechanisms and effector repertoire.</title>
        <authorList>
            <person name="Levesque C.A."/>
            <person name="Brouwer H."/>
            <person name="Cano L."/>
            <person name="Hamilton J.P."/>
            <person name="Holt C."/>
            <person name="Huitema E."/>
            <person name="Raffaele S."/>
            <person name="Robideau G.P."/>
            <person name="Thines M."/>
            <person name="Win J."/>
            <person name="Zerillo M.M."/>
            <person name="Beakes G.W."/>
            <person name="Boore J.L."/>
            <person name="Busam D."/>
            <person name="Dumas B."/>
            <person name="Ferriera S."/>
            <person name="Fuerstenberg S.I."/>
            <person name="Gachon C.M."/>
            <person name="Gaulin E."/>
            <person name="Govers F."/>
            <person name="Grenville-Briggs L."/>
            <person name="Horner N."/>
            <person name="Hostetler J."/>
            <person name="Jiang R.H."/>
            <person name="Johnson J."/>
            <person name="Krajaejun T."/>
            <person name="Lin H."/>
            <person name="Meijer H.J."/>
            <person name="Moore B."/>
            <person name="Morris P."/>
            <person name="Phuntmart V."/>
            <person name="Puiu D."/>
            <person name="Shetty J."/>
            <person name="Stajich J.E."/>
            <person name="Tripathy S."/>
            <person name="Wawra S."/>
            <person name="van West P."/>
            <person name="Whitty B.R."/>
            <person name="Coutinho P.M."/>
            <person name="Henrissat B."/>
            <person name="Martin F."/>
            <person name="Thomas P.D."/>
            <person name="Tyler B.M."/>
            <person name="De Vries R.P."/>
            <person name="Kamoun S."/>
            <person name="Yandell M."/>
            <person name="Tisserat N."/>
            <person name="Buell C.R."/>
        </authorList>
    </citation>
    <scope>NUCLEOTIDE SEQUENCE</scope>
    <source>
        <strain evidence="2">DAOM:BR144</strain>
    </source>
</reference>
<dbReference type="Proteomes" id="UP000019132">
    <property type="component" value="Unassembled WGS sequence"/>
</dbReference>
<evidence type="ECO:0000313" key="1">
    <source>
        <dbReference type="EnsemblProtists" id="PYU1_T007298"/>
    </source>
</evidence>